<dbReference type="Gene3D" id="3.30.1540.10">
    <property type="entry name" value="formyl-coa transferase, domain 3"/>
    <property type="match status" value="1"/>
</dbReference>
<comment type="similarity">
    <text evidence="1">Belongs to the CoA-transferase III family.</text>
</comment>
<keyword evidence="2 3" id="KW-0808">Transferase</keyword>
<gene>
    <name evidence="3" type="ORF">JZ786_23080</name>
</gene>
<dbReference type="GO" id="GO:0016740">
    <property type="term" value="F:transferase activity"/>
    <property type="evidence" value="ECO:0007669"/>
    <property type="project" value="UniProtKB-KW"/>
</dbReference>
<reference evidence="3 4" key="1">
    <citation type="submission" date="2021-02" db="EMBL/GenBank/DDBJ databases">
        <title>Alicyclobacillus curvatus sp. nov. and Alicyclobacillus mengziensis sp. nov., two acidophilic bacteria isolated from acid mine drainage.</title>
        <authorList>
            <person name="Huang Y."/>
        </authorList>
    </citation>
    <scope>NUCLEOTIDE SEQUENCE [LARGE SCALE GENOMIC DNA]</scope>
    <source>
        <strain evidence="3 4">S30H14</strain>
    </source>
</reference>
<dbReference type="PANTHER" id="PTHR48228:SF6">
    <property type="entry name" value="L-CARNITINE COA-TRANSFERASE"/>
    <property type="match status" value="1"/>
</dbReference>
<accession>A0A9X7VYP4</accession>
<proteinExistence type="inferred from homology"/>
<dbReference type="InterPro" id="IPR003673">
    <property type="entry name" value="CoA-Trfase_fam_III"/>
</dbReference>
<name>A0A9X7VYP4_9BACL</name>
<evidence type="ECO:0000256" key="2">
    <source>
        <dbReference type="ARBA" id="ARBA00022679"/>
    </source>
</evidence>
<dbReference type="EMBL" id="CP071182">
    <property type="protein sequence ID" value="QSO47242.1"/>
    <property type="molecule type" value="Genomic_DNA"/>
</dbReference>
<evidence type="ECO:0000313" key="3">
    <source>
        <dbReference type="EMBL" id="QSO47242.1"/>
    </source>
</evidence>
<dbReference type="Gene3D" id="3.40.50.10540">
    <property type="entry name" value="Crotonobetainyl-coa:carnitine coa-transferase, domain 1"/>
    <property type="match status" value="1"/>
</dbReference>
<dbReference type="RefSeq" id="WP_206656599.1">
    <property type="nucleotide sequence ID" value="NZ_CP071182.1"/>
</dbReference>
<dbReference type="InterPro" id="IPR050509">
    <property type="entry name" value="CoA-transferase_III"/>
</dbReference>
<dbReference type="Proteomes" id="UP000663505">
    <property type="component" value="Chromosome"/>
</dbReference>
<protein>
    <submittedName>
        <fullName evidence="3">CoA transferase</fullName>
    </submittedName>
</protein>
<evidence type="ECO:0000256" key="1">
    <source>
        <dbReference type="ARBA" id="ARBA00008383"/>
    </source>
</evidence>
<dbReference type="Pfam" id="PF02515">
    <property type="entry name" value="CoA_transf_3"/>
    <property type="match status" value="1"/>
</dbReference>
<dbReference type="AlphaFoldDB" id="A0A9X7VYP4"/>
<dbReference type="SUPFAM" id="SSF89796">
    <property type="entry name" value="CoA-transferase family III (CaiB/BaiF)"/>
    <property type="match status" value="1"/>
</dbReference>
<dbReference type="KEGG" id="afx:JZ786_23080"/>
<dbReference type="PANTHER" id="PTHR48228">
    <property type="entry name" value="SUCCINYL-COA--D-CITRAMALATE COA-TRANSFERASE"/>
    <property type="match status" value="1"/>
</dbReference>
<dbReference type="InterPro" id="IPR044855">
    <property type="entry name" value="CoA-Trfase_III_dom3_sf"/>
</dbReference>
<keyword evidence="4" id="KW-1185">Reference proteome</keyword>
<evidence type="ECO:0000313" key="4">
    <source>
        <dbReference type="Proteomes" id="UP000663505"/>
    </source>
</evidence>
<dbReference type="InterPro" id="IPR023606">
    <property type="entry name" value="CoA-Trfase_III_dom_1_sf"/>
</dbReference>
<sequence length="402" mass="43808">MSALLDGLRVLDMSTMIAAPTTASLLADYGAEVIKLERPLTGDFVRKFGAQKQGQGLYWKTLSRNKKSVALDLHLPETQELMRSWVKKFDVVIENFRPGTLEKWGLGPNELLTANPGLILLRVTAYGQNGPYRDRPGFGTLAEAMTGVASVTGYPDKPPLLPAFPLADVMAGYLGASAVLAALYRRNSSSEGEVIDLAIYEALLKVIELQIIEFDQNGTLHKRNGNQLEDTAPRGAYLCGDGQWIALSASTQPIAERVLRAIGGEQLVQDPRFRTNLERVEHADALDSMISDWCNKRARNEAIAELSQMGCAVGPLETVDSMFDNPQVKARESVTTVSDPDLGPVRMTNIFPKFSNATPTLRAAGPALIGGDTVDVLQHDLGLSEEMLRNLLMPKTSSDNVK</sequence>
<organism evidence="3 4">
    <name type="scientific">Alicyclobacillus mengziensis</name>
    <dbReference type="NCBI Taxonomy" id="2931921"/>
    <lineage>
        <taxon>Bacteria</taxon>
        <taxon>Bacillati</taxon>
        <taxon>Bacillota</taxon>
        <taxon>Bacilli</taxon>
        <taxon>Bacillales</taxon>
        <taxon>Alicyclobacillaceae</taxon>
        <taxon>Alicyclobacillus</taxon>
    </lineage>
</organism>